<protein>
    <recommendedName>
        <fullName evidence="6">Flagellar secretion chaperone FliS</fullName>
    </recommendedName>
</protein>
<dbReference type="STRING" id="1770053.SAMN05216551_102119"/>
<dbReference type="RefSeq" id="WP_091904874.1">
    <property type="nucleotide sequence ID" value="NZ_FNLO01000002.1"/>
</dbReference>
<dbReference type="GO" id="GO:0044780">
    <property type="term" value="P:bacterial-type flagellum assembly"/>
    <property type="evidence" value="ECO:0007669"/>
    <property type="project" value="InterPro"/>
</dbReference>
<dbReference type="InterPro" id="IPR036584">
    <property type="entry name" value="FliS_sf"/>
</dbReference>
<accession>A0A1H2PKF4</accession>
<keyword evidence="4 6" id="KW-1005">Bacterial flagellum biogenesis</keyword>
<evidence type="ECO:0000256" key="6">
    <source>
        <dbReference type="PIRNR" id="PIRNR039090"/>
    </source>
</evidence>
<dbReference type="PANTHER" id="PTHR34773:SF1">
    <property type="entry name" value="FLAGELLAR SECRETION CHAPERONE FLIS"/>
    <property type="match status" value="1"/>
</dbReference>
<evidence type="ECO:0000256" key="2">
    <source>
        <dbReference type="ARBA" id="ARBA00008787"/>
    </source>
</evidence>
<dbReference type="EMBL" id="FNLO01000002">
    <property type="protein sequence ID" value="SDV46939.1"/>
    <property type="molecule type" value="Genomic_DNA"/>
</dbReference>
<comment type="subcellular location">
    <subcellularLocation>
        <location evidence="1 6">Cytoplasm</location>
        <location evidence="1 6">Cytosol</location>
    </subcellularLocation>
</comment>
<dbReference type="PANTHER" id="PTHR34773">
    <property type="entry name" value="FLAGELLAR SECRETION CHAPERONE FLIS"/>
    <property type="match status" value="1"/>
</dbReference>
<evidence type="ECO:0000256" key="1">
    <source>
        <dbReference type="ARBA" id="ARBA00004514"/>
    </source>
</evidence>
<organism evidence="7 8">
    <name type="scientific">Chitinasiproducens palmae</name>
    <dbReference type="NCBI Taxonomy" id="1770053"/>
    <lineage>
        <taxon>Bacteria</taxon>
        <taxon>Pseudomonadati</taxon>
        <taxon>Pseudomonadota</taxon>
        <taxon>Betaproteobacteria</taxon>
        <taxon>Burkholderiales</taxon>
        <taxon>Burkholderiaceae</taxon>
        <taxon>Chitinasiproducens</taxon>
    </lineage>
</organism>
<evidence type="ECO:0000313" key="8">
    <source>
        <dbReference type="Proteomes" id="UP000243719"/>
    </source>
</evidence>
<dbReference type="NCBIfam" id="TIGR00208">
    <property type="entry name" value="fliS"/>
    <property type="match status" value="1"/>
</dbReference>
<dbReference type="GO" id="GO:0005829">
    <property type="term" value="C:cytosol"/>
    <property type="evidence" value="ECO:0007669"/>
    <property type="project" value="UniProtKB-SubCell"/>
</dbReference>
<keyword evidence="7" id="KW-0282">Flagellum</keyword>
<dbReference type="Pfam" id="PF02561">
    <property type="entry name" value="FliS"/>
    <property type="match status" value="1"/>
</dbReference>
<keyword evidence="8" id="KW-1185">Reference proteome</keyword>
<keyword evidence="5" id="KW-0143">Chaperone</keyword>
<evidence type="ECO:0000256" key="5">
    <source>
        <dbReference type="ARBA" id="ARBA00023186"/>
    </source>
</evidence>
<dbReference type="InterPro" id="IPR003713">
    <property type="entry name" value="FliS"/>
</dbReference>
<dbReference type="PIRSF" id="PIRSF039090">
    <property type="entry name" value="Flis"/>
    <property type="match status" value="1"/>
</dbReference>
<dbReference type="Proteomes" id="UP000243719">
    <property type="component" value="Unassembled WGS sequence"/>
</dbReference>
<dbReference type="AlphaFoldDB" id="A0A1H2PKF4"/>
<keyword evidence="7" id="KW-0969">Cilium</keyword>
<evidence type="ECO:0000256" key="3">
    <source>
        <dbReference type="ARBA" id="ARBA00022490"/>
    </source>
</evidence>
<dbReference type="OrthoDB" id="9792010at2"/>
<dbReference type="CDD" id="cd16098">
    <property type="entry name" value="FliS"/>
    <property type="match status" value="1"/>
</dbReference>
<evidence type="ECO:0000313" key="7">
    <source>
        <dbReference type="EMBL" id="SDV46939.1"/>
    </source>
</evidence>
<keyword evidence="7" id="KW-0966">Cell projection</keyword>
<keyword evidence="3 6" id="KW-0963">Cytoplasm</keyword>
<comment type="similarity">
    <text evidence="2 6">Belongs to the FliS family.</text>
</comment>
<sequence length="132" mass="14800">MPTHTATTGYDRYRQTHVEASLGHASPLQMVIMLTDGLLDEFERLRGHIANRRFEAKAQSISRCLAILVGLECALDEEAQSEPVRQVAELYQYCRALVGQAGVELSTVPLDRARMLMTALRDAWRSALKEGR</sequence>
<evidence type="ECO:0000256" key="4">
    <source>
        <dbReference type="ARBA" id="ARBA00022795"/>
    </source>
</evidence>
<name>A0A1H2PKF4_9BURK</name>
<gene>
    <name evidence="7" type="ORF">SAMN05216551_102119</name>
</gene>
<reference evidence="8" key="1">
    <citation type="submission" date="2016-09" db="EMBL/GenBank/DDBJ databases">
        <authorList>
            <person name="Varghese N."/>
            <person name="Submissions S."/>
        </authorList>
    </citation>
    <scope>NUCLEOTIDE SEQUENCE [LARGE SCALE GENOMIC DNA]</scope>
    <source>
        <strain evidence="8">JS23</strain>
    </source>
</reference>
<dbReference type="SUPFAM" id="SSF101116">
    <property type="entry name" value="Flagellar export chaperone FliS"/>
    <property type="match status" value="1"/>
</dbReference>
<proteinExistence type="inferred from homology"/>
<dbReference type="Gene3D" id="1.20.120.340">
    <property type="entry name" value="Flagellar protein FliS"/>
    <property type="match status" value="1"/>
</dbReference>